<comment type="subunit">
    <text evidence="7">In the presence of PdxS, forms a dodecamer of heterodimers. Only shows activity in the heterodimer.</text>
</comment>
<feature type="active site" description="Charge relay system" evidence="7">
    <location>
        <position position="182"/>
    </location>
</feature>
<keyword evidence="5 7" id="KW-0456">Lyase</keyword>
<comment type="pathway">
    <text evidence="7">Cofactor biosynthesis; pyridoxal 5'-phosphate biosynthesis.</text>
</comment>
<keyword evidence="4 7" id="KW-0315">Glutamine amidotransferase</keyword>
<comment type="function">
    <text evidence="7">Catalyzes the hydrolysis of glutamine to glutamate and ammonia as part of the biosynthesis of pyridoxal 5'-phosphate. The resulting ammonia molecule is channeled to the active site of PdxS.</text>
</comment>
<dbReference type="EMBL" id="CP115668">
    <property type="protein sequence ID" value="WCC80710.1"/>
    <property type="molecule type" value="Genomic_DNA"/>
</dbReference>
<name>A0ABY7R089_9ACTN</name>
<dbReference type="Proteomes" id="UP001212097">
    <property type="component" value="Chromosome"/>
</dbReference>
<keyword evidence="9" id="KW-1185">Reference proteome</keyword>
<dbReference type="EC" id="3.5.1.2" evidence="7"/>
<dbReference type="PIRSF" id="PIRSF005639">
    <property type="entry name" value="Glut_amidoT_SNO"/>
    <property type="match status" value="1"/>
</dbReference>
<feature type="active site" description="Charge relay system" evidence="7">
    <location>
        <position position="180"/>
    </location>
</feature>
<reference evidence="8 9" key="2">
    <citation type="submission" date="2023-06" db="EMBL/GenBank/DDBJ databases">
        <title>The Gram-positive Non-spore-bearing Anaerobic Bacilli of Human Feces.</title>
        <authorList>
            <person name="Eggerth A.H."/>
        </authorList>
    </citation>
    <scope>NUCLEOTIDE SEQUENCE [LARGE SCALE GENOMIC DNA]</scope>
    <source>
        <strain evidence="8 9">CBA3108</strain>
    </source>
</reference>
<dbReference type="Pfam" id="PF01174">
    <property type="entry name" value="SNO"/>
    <property type="match status" value="1"/>
</dbReference>
<feature type="active site" description="Nucleophile" evidence="7">
    <location>
        <position position="80"/>
    </location>
</feature>
<comment type="similarity">
    <text evidence="1 7">Belongs to the glutaminase PdxT/SNO family.</text>
</comment>
<dbReference type="InterPro" id="IPR021196">
    <property type="entry name" value="PdxT/SNO_CS"/>
</dbReference>
<accession>A0ABY7R089</accession>
<dbReference type="InterPro" id="IPR002161">
    <property type="entry name" value="PdxT/SNO"/>
</dbReference>
<sequence>MAPLIGVVALQGGFAEHIEVLESLGATTRRVRRQADLVGLDGIVLPGGESTVIDKLMRSFGLADPLREAIAGGLPVLATCAGLVVLAQELEDAAKDQQTLGLLDVSVRRNAFGSQLDSFEGHVDINGVGEAIPATFIRAPVVTRTGSDVQIISRLPDEAGEASGAIVGVRQGAILALSFHPEETTDDRVHRAWLEQVSGRSLSAA</sequence>
<comment type="catalytic activity">
    <reaction evidence="7">
        <text>aldehydo-D-ribose 5-phosphate + D-glyceraldehyde 3-phosphate + L-glutamine = pyridoxal 5'-phosphate + L-glutamate + phosphate + 3 H2O + H(+)</text>
        <dbReference type="Rhea" id="RHEA:31507"/>
        <dbReference type="ChEBI" id="CHEBI:15377"/>
        <dbReference type="ChEBI" id="CHEBI:15378"/>
        <dbReference type="ChEBI" id="CHEBI:29985"/>
        <dbReference type="ChEBI" id="CHEBI:43474"/>
        <dbReference type="ChEBI" id="CHEBI:58273"/>
        <dbReference type="ChEBI" id="CHEBI:58359"/>
        <dbReference type="ChEBI" id="CHEBI:59776"/>
        <dbReference type="ChEBI" id="CHEBI:597326"/>
        <dbReference type="EC" id="4.3.3.6"/>
    </reaction>
</comment>
<evidence type="ECO:0000256" key="1">
    <source>
        <dbReference type="ARBA" id="ARBA00008345"/>
    </source>
</evidence>
<dbReference type="PANTHER" id="PTHR31559:SF0">
    <property type="entry name" value="PYRIDOXAL 5'-PHOSPHATE SYNTHASE SUBUNIT SNO1-RELATED"/>
    <property type="match status" value="1"/>
</dbReference>
<dbReference type="CDD" id="cd01749">
    <property type="entry name" value="GATase1_PB"/>
    <property type="match status" value="1"/>
</dbReference>
<keyword evidence="2 7" id="KW-0378">Hydrolase</keyword>
<evidence type="ECO:0000313" key="9">
    <source>
        <dbReference type="Proteomes" id="UP001212097"/>
    </source>
</evidence>
<evidence type="ECO:0000256" key="6">
    <source>
        <dbReference type="ARBA" id="ARBA00049534"/>
    </source>
</evidence>
<evidence type="ECO:0000256" key="2">
    <source>
        <dbReference type="ARBA" id="ARBA00022801"/>
    </source>
</evidence>
<dbReference type="PROSITE" id="PS51274">
    <property type="entry name" value="GATASE_COBBQ"/>
    <property type="match status" value="1"/>
</dbReference>
<feature type="binding site" evidence="7">
    <location>
        <position position="109"/>
    </location>
    <ligand>
        <name>L-glutamine</name>
        <dbReference type="ChEBI" id="CHEBI:58359"/>
    </ligand>
</feature>
<dbReference type="SUPFAM" id="SSF52317">
    <property type="entry name" value="Class I glutamine amidotransferase-like"/>
    <property type="match status" value="1"/>
</dbReference>
<feature type="binding site" evidence="7">
    <location>
        <begin position="137"/>
        <end position="138"/>
    </location>
    <ligand>
        <name>L-glutamine</name>
        <dbReference type="ChEBI" id="CHEBI:58359"/>
    </ligand>
</feature>
<dbReference type="EC" id="4.3.3.6" evidence="7"/>
<comment type="catalytic activity">
    <reaction evidence="6 7">
        <text>L-glutamine + H2O = L-glutamate + NH4(+)</text>
        <dbReference type="Rhea" id="RHEA:15889"/>
        <dbReference type="ChEBI" id="CHEBI:15377"/>
        <dbReference type="ChEBI" id="CHEBI:28938"/>
        <dbReference type="ChEBI" id="CHEBI:29985"/>
        <dbReference type="ChEBI" id="CHEBI:58359"/>
        <dbReference type="EC" id="3.5.1.2"/>
    </reaction>
</comment>
<gene>
    <name evidence="7 8" type="primary">pdxT</name>
    <name evidence="8" type="ORF">O6R08_04330</name>
</gene>
<reference evidence="8 9" key="1">
    <citation type="submission" date="2023-01" db="EMBL/GenBank/DDBJ databases">
        <authorList>
            <person name="Lee S.H."/>
            <person name="Jung H.S."/>
            <person name="Yun J.U."/>
        </authorList>
    </citation>
    <scope>NUCLEOTIDE SEQUENCE [LARGE SCALE GENOMIC DNA]</scope>
    <source>
        <strain evidence="8 9">CBA3108</strain>
    </source>
</reference>
<protein>
    <recommendedName>
        <fullName evidence="7">Pyridoxal 5'-phosphate synthase subunit PdxT</fullName>
        <ecNumber evidence="7">4.3.3.6</ecNumber>
    </recommendedName>
    <alternativeName>
        <fullName evidence="7">Pdx2</fullName>
    </alternativeName>
    <alternativeName>
        <fullName evidence="7">Pyridoxal 5'-phosphate synthase glutaminase subunit</fullName>
        <ecNumber evidence="7">3.5.1.2</ecNumber>
    </alternativeName>
</protein>
<dbReference type="PROSITE" id="PS51130">
    <property type="entry name" value="PDXT_SNO_2"/>
    <property type="match status" value="1"/>
</dbReference>
<dbReference type="GO" id="GO:0004359">
    <property type="term" value="F:glutaminase activity"/>
    <property type="evidence" value="ECO:0007669"/>
    <property type="project" value="UniProtKB-EC"/>
</dbReference>
<dbReference type="NCBIfam" id="TIGR03800">
    <property type="entry name" value="PLP_synth_Pdx2"/>
    <property type="match status" value="1"/>
</dbReference>
<dbReference type="GO" id="GO:0036381">
    <property type="term" value="F:pyridoxal 5'-phosphate synthase (glutamine hydrolysing) activity"/>
    <property type="evidence" value="ECO:0007669"/>
    <property type="project" value="UniProtKB-EC"/>
</dbReference>
<dbReference type="HAMAP" id="MF_01615">
    <property type="entry name" value="PdxT"/>
    <property type="match status" value="1"/>
</dbReference>
<dbReference type="RefSeq" id="WP_271418890.1">
    <property type="nucleotide sequence ID" value="NZ_CP115668.1"/>
</dbReference>
<dbReference type="PROSITE" id="PS01236">
    <property type="entry name" value="PDXT_SNO_1"/>
    <property type="match status" value="1"/>
</dbReference>
<keyword evidence="3 7" id="KW-0663">Pyridoxal phosphate</keyword>
<evidence type="ECO:0000256" key="7">
    <source>
        <dbReference type="HAMAP-Rule" id="MF_01615"/>
    </source>
</evidence>
<proteinExistence type="inferred from homology"/>
<dbReference type="InterPro" id="IPR029062">
    <property type="entry name" value="Class_I_gatase-like"/>
</dbReference>
<dbReference type="Gene3D" id="3.40.50.880">
    <property type="match status" value="1"/>
</dbReference>
<feature type="binding site" evidence="7">
    <location>
        <begin position="48"/>
        <end position="50"/>
    </location>
    <ligand>
        <name>L-glutamine</name>
        <dbReference type="ChEBI" id="CHEBI:58359"/>
    </ligand>
</feature>
<evidence type="ECO:0000256" key="5">
    <source>
        <dbReference type="ARBA" id="ARBA00023239"/>
    </source>
</evidence>
<evidence type="ECO:0000256" key="3">
    <source>
        <dbReference type="ARBA" id="ARBA00022898"/>
    </source>
</evidence>
<dbReference type="PANTHER" id="PTHR31559">
    <property type="entry name" value="PYRIDOXAL 5'-PHOSPHATE SYNTHASE SUBUNIT SNO"/>
    <property type="match status" value="1"/>
</dbReference>
<evidence type="ECO:0000313" key="8">
    <source>
        <dbReference type="EMBL" id="WCC80710.1"/>
    </source>
</evidence>
<evidence type="ECO:0000256" key="4">
    <source>
        <dbReference type="ARBA" id="ARBA00022962"/>
    </source>
</evidence>
<dbReference type="PROSITE" id="PS51273">
    <property type="entry name" value="GATASE_TYPE_1"/>
    <property type="match status" value="1"/>
</dbReference>
<organism evidence="8 9">
    <name type="scientific">Cutibacterium equinum</name>
    <dbReference type="NCBI Taxonomy" id="3016342"/>
    <lineage>
        <taxon>Bacteria</taxon>
        <taxon>Bacillati</taxon>
        <taxon>Actinomycetota</taxon>
        <taxon>Actinomycetes</taxon>
        <taxon>Propionibacteriales</taxon>
        <taxon>Propionibacteriaceae</taxon>
        <taxon>Cutibacterium</taxon>
    </lineage>
</organism>